<gene>
    <name evidence="3" type="ORF">FISHEDRAFT_41992</name>
</gene>
<dbReference type="PANTHER" id="PTHR48081">
    <property type="entry name" value="AB HYDROLASE SUPERFAMILY PROTEIN C4A8.06C"/>
    <property type="match status" value="1"/>
</dbReference>
<dbReference type="EMBL" id="KN881726">
    <property type="protein sequence ID" value="KIY49133.1"/>
    <property type="molecule type" value="Genomic_DNA"/>
</dbReference>
<evidence type="ECO:0000313" key="4">
    <source>
        <dbReference type="Proteomes" id="UP000054144"/>
    </source>
</evidence>
<dbReference type="Proteomes" id="UP000054144">
    <property type="component" value="Unassembled WGS sequence"/>
</dbReference>
<feature type="domain" description="Alpha/beta hydrolase fold-3" evidence="2">
    <location>
        <begin position="54"/>
        <end position="270"/>
    </location>
</feature>
<evidence type="ECO:0000256" key="1">
    <source>
        <dbReference type="ARBA" id="ARBA00022801"/>
    </source>
</evidence>
<dbReference type="Pfam" id="PF07859">
    <property type="entry name" value="Abhydrolase_3"/>
    <property type="match status" value="1"/>
</dbReference>
<proteinExistence type="predicted"/>
<keyword evidence="4" id="KW-1185">Reference proteome</keyword>
<dbReference type="GO" id="GO:0016787">
    <property type="term" value="F:hydrolase activity"/>
    <property type="evidence" value="ECO:0007669"/>
    <property type="project" value="UniProtKB-KW"/>
</dbReference>
<dbReference type="Gene3D" id="3.40.50.1820">
    <property type="entry name" value="alpha/beta hydrolase"/>
    <property type="match status" value="1"/>
</dbReference>
<dbReference type="InterPro" id="IPR013094">
    <property type="entry name" value="AB_hydrolase_3"/>
</dbReference>
<dbReference type="InterPro" id="IPR029058">
    <property type="entry name" value="AB_hydrolase_fold"/>
</dbReference>
<dbReference type="InterPro" id="IPR050300">
    <property type="entry name" value="GDXG_lipolytic_enzyme"/>
</dbReference>
<reference evidence="3 4" key="1">
    <citation type="journal article" date="2015" name="Fungal Genet. Biol.">
        <title>Evolution of novel wood decay mechanisms in Agaricales revealed by the genome sequences of Fistulina hepatica and Cylindrobasidium torrendii.</title>
        <authorList>
            <person name="Floudas D."/>
            <person name="Held B.W."/>
            <person name="Riley R."/>
            <person name="Nagy L.G."/>
            <person name="Koehler G."/>
            <person name="Ransdell A.S."/>
            <person name="Younus H."/>
            <person name="Chow J."/>
            <person name="Chiniquy J."/>
            <person name="Lipzen A."/>
            <person name="Tritt A."/>
            <person name="Sun H."/>
            <person name="Haridas S."/>
            <person name="LaButti K."/>
            <person name="Ohm R.A."/>
            <person name="Kues U."/>
            <person name="Blanchette R.A."/>
            <person name="Grigoriev I.V."/>
            <person name="Minto R.E."/>
            <person name="Hibbett D.S."/>
        </authorList>
    </citation>
    <scope>NUCLEOTIDE SEQUENCE [LARGE SCALE GENOMIC DNA]</scope>
    <source>
        <strain evidence="3 4">ATCC 64428</strain>
    </source>
</reference>
<evidence type="ECO:0000259" key="2">
    <source>
        <dbReference type="Pfam" id="PF07859"/>
    </source>
</evidence>
<dbReference type="PANTHER" id="PTHR48081:SF31">
    <property type="entry name" value="STERYL ACETYL HYDROLASE MUG81-RELATED"/>
    <property type="match status" value="1"/>
</dbReference>
<evidence type="ECO:0000313" key="3">
    <source>
        <dbReference type="EMBL" id="KIY49133.1"/>
    </source>
</evidence>
<dbReference type="AlphaFoldDB" id="A0A0D7AE28"/>
<dbReference type="OrthoDB" id="2152029at2759"/>
<sequence>MSSLSTAQVQLLFGNTLDNYRSAVKAYGMEPVIEDIAEEARLLWIGPKRTDKVILYLHGGGLFFPPMKSQLDMIRHLQVELKGAVGTVVLNYGLYPDTRFPTTLRQVKAAIMHLLGSGVRPENLYLIGDSAGGNLALQATSHILHPLEGVEPLMLGGKLGGVALISPTVSLTADSASHFTNEGKDMLTRRLMHKMQDPVLKDVPETAIPYLEAAKAPESWFEGVDSIVDRILVTVGGYELLRDDIVVAYEKLKSHHPRITYYYGEEEVHVEAMIDTTTSAARVTVEWFKADARFIASS</sequence>
<protein>
    <submittedName>
        <fullName evidence="3">Alpha/beta-hydrolase</fullName>
    </submittedName>
</protein>
<dbReference type="SUPFAM" id="SSF53474">
    <property type="entry name" value="alpha/beta-Hydrolases"/>
    <property type="match status" value="1"/>
</dbReference>
<name>A0A0D7AE28_9AGAR</name>
<keyword evidence="1 3" id="KW-0378">Hydrolase</keyword>
<organism evidence="3 4">
    <name type="scientific">Fistulina hepatica ATCC 64428</name>
    <dbReference type="NCBI Taxonomy" id="1128425"/>
    <lineage>
        <taxon>Eukaryota</taxon>
        <taxon>Fungi</taxon>
        <taxon>Dikarya</taxon>
        <taxon>Basidiomycota</taxon>
        <taxon>Agaricomycotina</taxon>
        <taxon>Agaricomycetes</taxon>
        <taxon>Agaricomycetidae</taxon>
        <taxon>Agaricales</taxon>
        <taxon>Fistulinaceae</taxon>
        <taxon>Fistulina</taxon>
    </lineage>
</organism>
<accession>A0A0D7AE28</accession>